<reference evidence="2 3" key="1">
    <citation type="journal article" date="2016" name="Nat. Commun.">
        <title>Thousands of microbial genomes shed light on interconnected biogeochemical processes in an aquifer system.</title>
        <authorList>
            <person name="Anantharaman K."/>
            <person name="Brown C.T."/>
            <person name="Hug L.A."/>
            <person name="Sharon I."/>
            <person name="Castelle C.J."/>
            <person name="Probst A.J."/>
            <person name="Thomas B.C."/>
            <person name="Singh A."/>
            <person name="Wilkins M.J."/>
            <person name="Karaoz U."/>
            <person name="Brodie E.L."/>
            <person name="Williams K.H."/>
            <person name="Hubbard S.S."/>
            <person name="Banfield J.F."/>
        </authorList>
    </citation>
    <scope>NUCLEOTIDE SEQUENCE [LARGE SCALE GENOMIC DNA]</scope>
</reference>
<dbReference type="EMBL" id="MEZY01000058">
    <property type="protein sequence ID" value="OGD61928.1"/>
    <property type="molecule type" value="Genomic_DNA"/>
</dbReference>
<dbReference type="SUPFAM" id="SSF143011">
    <property type="entry name" value="RelE-like"/>
    <property type="match status" value="1"/>
</dbReference>
<accession>A0A1F5E3J6</accession>
<dbReference type="PANTHER" id="PTHR38813">
    <property type="match status" value="1"/>
</dbReference>
<evidence type="ECO:0000256" key="1">
    <source>
        <dbReference type="ARBA" id="ARBA00022649"/>
    </source>
</evidence>
<dbReference type="InterPro" id="IPR052747">
    <property type="entry name" value="TA_system_RelE_toxin"/>
</dbReference>
<protein>
    <recommendedName>
        <fullName evidence="4">Type II toxin-antitoxin system RelE/ParE family toxin</fullName>
    </recommendedName>
</protein>
<organism evidence="2 3">
    <name type="scientific">Candidatus Berkelbacteria bacterium RIFOXYA2_FULL_43_10</name>
    <dbReference type="NCBI Taxonomy" id="1797472"/>
    <lineage>
        <taxon>Bacteria</taxon>
        <taxon>Candidatus Berkelbacteria</taxon>
    </lineage>
</organism>
<evidence type="ECO:0000313" key="3">
    <source>
        <dbReference type="Proteomes" id="UP000178583"/>
    </source>
</evidence>
<sequence length="79" mass="9328">MDKIEKALRKLSPAERKSIKAVLRKIIKREIEGLDIKKLKGRGDIFRVRKGNIRIIYRVNNGETHILNISRRNEQTYDL</sequence>
<dbReference type="Proteomes" id="UP000178583">
    <property type="component" value="Unassembled WGS sequence"/>
</dbReference>
<gene>
    <name evidence="2" type="ORF">A2215_02235</name>
</gene>
<comment type="caution">
    <text evidence="2">The sequence shown here is derived from an EMBL/GenBank/DDBJ whole genome shotgun (WGS) entry which is preliminary data.</text>
</comment>
<dbReference type="STRING" id="1797472.A2215_02235"/>
<proteinExistence type="predicted"/>
<dbReference type="Gene3D" id="3.30.2310.20">
    <property type="entry name" value="RelE-like"/>
    <property type="match status" value="1"/>
</dbReference>
<evidence type="ECO:0000313" key="2">
    <source>
        <dbReference type="EMBL" id="OGD61928.1"/>
    </source>
</evidence>
<dbReference type="PANTHER" id="PTHR38813:SF1">
    <property type="entry name" value="TOXIN RELE1-RELATED"/>
    <property type="match status" value="1"/>
</dbReference>
<keyword evidence="1" id="KW-1277">Toxin-antitoxin system</keyword>
<evidence type="ECO:0008006" key="4">
    <source>
        <dbReference type="Google" id="ProtNLM"/>
    </source>
</evidence>
<dbReference type="InterPro" id="IPR007712">
    <property type="entry name" value="RelE/ParE_toxin"/>
</dbReference>
<dbReference type="Pfam" id="PF05016">
    <property type="entry name" value="ParE_toxin"/>
    <property type="match status" value="1"/>
</dbReference>
<name>A0A1F5E3J6_9BACT</name>
<dbReference type="InterPro" id="IPR035093">
    <property type="entry name" value="RelE/ParE_toxin_dom_sf"/>
</dbReference>
<dbReference type="AlphaFoldDB" id="A0A1F5E3J6"/>